<name>A0ABP4CH96_9ACTN</name>
<dbReference type="InterPro" id="IPR043129">
    <property type="entry name" value="ATPase_NBD"/>
</dbReference>
<dbReference type="InterPro" id="IPR036388">
    <property type="entry name" value="WH-like_DNA-bd_sf"/>
</dbReference>
<dbReference type="PANTHER" id="PTHR18964:SF173">
    <property type="entry name" value="GLUCOKINASE"/>
    <property type="match status" value="1"/>
</dbReference>
<organism evidence="2 3">
    <name type="scientific">Actinocorallia libanotica</name>
    <dbReference type="NCBI Taxonomy" id="46162"/>
    <lineage>
        <taxon>Bacteria</taxon>
        <taxon>Bacillati</taxon>
        <taxon>Actinomycetota</taxon>
        <taxon>Actinomycetes</taxon>
        <taxon>Streptosporangiales</taxon>
        <taxon>Thermomonosporaceae</taxon>
        <taxon>Actinocorallia</taxon>
    </lineage>
</organism>
<dbReference type="Proteomes" id="UP001500665">
    <property type="component" value="Unassembled WGS sequence"/>
</dbReference>
<dbReference type="InterPro" id="IPR036390">
    <property type="entry name" value="WH_DNA-bd_sf"/>
</dbReference>
<keyword evidence="3" id="KW-1185">Reference proteome</keyword>
<evidence type="ECO:0000313" key="2">
    <source>
        <dbReference type="EMBL" id="GAA0969388.1"/>
    </source>
</evidence>
<dbReference type="PROSITE" id="PS01125">
    <property type="entry name" value="ROK"/>
    <property type="match status" value="1"/>
</dbReference>
<dbReference type="PANTHER" id="PTHR18964">
    <property type="entry name" value="ROK (REPRESSOR, ORF, KINASE) FAMILY"/>
    <property type="match status" value="1"/>
</dbReference>
<proteinExistence type="inferred from homology"/>
<dbReference type="Gene3D" id="3.30.420.40">
    <property type="match status" value="2"/>
</dbReference>
<sequence>MTTETAGAGALLALMRDGHARTRSDLVKLTGLARSTVTLRLEALLDRRWIVPAEGPVSSGGRPATAFTFNTGARLVLAADLGVMHARAAVTDLGARVLAERRAGIAIAEGPEKVLDWLIEAFTGLLAETGHTLAEVCGVGVGLPGPVSHGTGRPVSPPIMPGWDGFDVPGRLGARLGAPVLVDNDVNIMAVGEHWSTGRGTAHMIFVKLGTGIGSGLITEHRLHRGAQGAAGDIGHIRASAEAADALCRCGNTGCLEAVAGGGALAARLRAEGLDADTAWDVVRLVRAGDRTAVTLVRQAGREIGQVLASLVNFFNPGVIVIGGELADAGEHLLAGVRESVYSRSLPLATAHLNIRVSELGEQVGIIGAAVLVIEETLSPDAVDRSLT</sequence>
<evidence type="ECO:0000313" key="3">
    <source>
        <dbReference type="Proteomes" id="UP001500665"/>
    </source>
</evidence>
<dbReference type="InterPro" id="IPR049874">
    <property type="entry name" value="ROK_cs"/>
</dbReference>
<dbReference type="InterPro" id="IPR000600">
    <property type="entry name" value="ROK"/>
</dbReference>
<reference evidence="3" key="1">
    <citation type="journal article" date="2019" name="Int. J. Syst. Evol. Microbiol.">
        <title>The Global Catalogue of Microorganisms (GCM) 10K type strain sequencing project: providing services to taxonomists for standard genome sequencing and annotation.</title>
        <authorList>
            <consortium name="The Broad Institute Genomics Platform"/>
            <consortium name="The Broad Institute Genome Sequencing Center for Infectious Disease"/>
            <person name="Wu L."/>
            <person name="Ma J."/>
        </authorList>
    </citation>
    <scope>NUCLEOTIDE SEQUENCE [LARGE SCALE GENOMIC DNA]</scope>
    <source>
        <strain evidence="3">JCM 10696</strain>
    </source>
</reference>
<dbReference type="SUPFAM" id="SSF53067">
    <property type="entry name" value="Actin-like ATPase domain"/>
    <property type="match status" value="1"/>
</dbReference>
<protein>
    <submittedName>
        <fullName evidence="2">ROK family protein</fullName>
    </submittedName>
</protein>
<gene>
    <name evidence="2" type="ORF">GCM10009550_76070</name>
</gene>
<accession>A0ABP4CH96</accession>
<dbReference type="Gene3D" id="1.10.10.10">
    <property type="entry name" value="Winged helix-like DNA-binding domain superfamily/Winged helix DNA-binding domain"/>
    <property type="match status" value="1"/>
</dbReference>
<dbReference type="EMBL" id="BAAAHH010000063">
    <property type="protein sequence ID" value="GAA0969388.1"/>
    <property type="molecule type" value="Genomic_DNA"/>
</dbReference>
<comment type="caution">
    <text evidence="2">The sequence shown here is derived from an EMBL/GenBank/DDBJ whole genome shotgun (WGS) entry which is preliminary data.</text>
</comment>
<comment type="similarity">
    <text evidence="1">Belongs to the ROK (NagC/XylR) family.</text>
</comment>
<dbReference type="CDD" id="cd23763">
    <property type="entry name" value="ASKHA_ATPase_ROK"/>
    <property type="match status" value="1"/>
</dbReference>
<dbReference type="SUPFAM" id="SSF46785">
    <property type="entry name" value="Winged helix' DNA-binding domain"/>
    <property type="match status" value="1"/>
</dbReference>
<evidence type="ECO:0000256" key="1">
    <source>
        <dbReference type="ARBA" id="ARBA00006479"/>
    </source>
</evidence>
<dbReference type="Pfam" id="PF00480">
    <property type="entry name" value="ROK"/>
    <property type="match status" value="1"/>
</dbReference>